<organism evidence="1 2">
    <name type="scientific">Savagea faecisuis</name>
    <dbReference type="NCBI Taxonomy" id="1274803"/>
    <lineage>
        <taxon>Bacteria</taxon>
        <taxon>Bacillati</taxon>
        <taxon>Bacillota</taxon>
        <taxon>Bacilli</taxon>
        <taxon>Bacillales</taxon>
        <taxon>Caryophanaceae</taxon>
        <taxon>Savagea</taxon>
    </lineage>
</organism>
<dbReference type="Proteomes" id="UP001596976">
    <property type="component" value="Unassembled WGS sequence"/>
</dbReference>
<gene>
    <name evidence="1" type="ORF">ACFQ0V_11350</name>
</gene>
<sequence>MTTEKRDLTEVVSTLERDEQLESLSYLVDKLPTFVSTLQAVEDKLAFVAASMQDERSLELIADDVEGKIERLHIDSTHLDAMMTMVQLLPRLVPVIEQVDNVVAFAESVWGDKRTVDQLTTTMTETVKEYVPIDKGKEIIEETKEEFERTKDDSPITIFGLMKILKDPVVQDGLKYAQAFLTTVQKHRN</sequence>
<protein>
    <submittedName>
        <fullName evidence="1">DUF1641 domain-containing protein</fullName>
    </submittedName>
</protein>
<reference evidence="2" key="1">
    <citation type="journal article" date="2019" name="Int. J. Syst. Evol. Microbiol.">
        <title>The Global Catalogue of Microorganisms (GCM) 10K type strain sequencing project: providing services to taxonomists for standard genome sequencing and annotation.</title>
        <authorList>
            <consortium name="The Broad Institute Genomics Platform"/>
            <consortium name="The Broad Institute Genome Sequencing Center for Infectious Disease"/>
            <person name="Wu L."/>
            <person name="Ma J."/>
        </authorList>
    </citation>
    <scope>NUCLEOTIDE SEQUENCE [LARGE SCALE GENOMIC DNA]</scope>
    <source>
        <strain evidence="2">CCUG 63563</strain>
    </source>
</reference>
<dbReference type="EMBL" id="JBHTJF010000035">
    <property type="protein sequence ID" value="MFD0944339.1"/>
    <property type="molecule type" value="Genomic_DNA"/>
</dbReference>
<keyword evidence="2" id="KW-1185">Reference proteome</keyword>
<comment type="caution">
    <text evidence="1">The sequence shown here is derived from an EMBL/GenBank/DDBJ whole genome shotgun (WGS) entry which is preliminary data.</text>
</comment>
<proteinExistence type="predicted"/>
<accession>A0ABW3GZM3</accession>
<name>A0ABW3GZM3_9BACL</name>
<evidence type="ECO:0000313" key="2">
    <source>
        <dbReference type="Proteomes" id="UP001596976"/>
    </source>
</evidence>
<dbReference type="RefSeq" id="WP_381013565.1">
    <property type="nucleotide sequence ID" value="NZ_JBHTJF010000035.1"/>
</dbReference>
<evidence type="ECO:0000313" key="1">
    <source>
        <dbReference type="EMBL" id="MFD0944339.1"/>
    </source>
</evidence>